<evidence type="ECO:0000313" key="9">
    <source>
        <dbReference type="EMBL" id="SVP91092.1"/>
    </source>
</evidence>
<feature type="compositionally biased region" description="Basic and acidic residues" evidence="6">
    <location>
        <begin position="210"/>
        <end position="223"/>
    </location>
</feature>
<name>A0A3B0MNM6_THEAN</name>
<dbReference type="GO" id="GO:0000974">
    <property type="term" value="C:Prp19 complex"/>
    <property type="evidence" value="ECO:0007669"/>
    <property type="project" value="TreeGrafter"/>
</dbReference>
<dbReference type="VEuPathDB" id="PiroplasmaDB:TA15655"/>
<dbReference type="InterPro" id="IPR048995">
    <property type="entry name" value="STL11/RBM22-like_N"/>
</dbReference>
<dbReference type="SMART" id="SM00356">
    <property type="entry name" value="ZnF_C3H1"/>
    <property type="match status" value="1"/>
</dbReference>
<dbReference type="InterPro" id="IPR039171">
    <property type="entry name" value="Cwc2/Slt11"/>
</dbReference>
<dbReference type="Pfam" id="PF21369">
    <property type="entry name" value="STL11_N"/>
    <property type="match status" value="1"/>
</dbReference>
<dbReference type="PANTHER" id="PTHR14089:SF6">
    <property type="entry name" value="PRE-MRNA-SPLICING FACTOR RBM22"/>
    <property type="match status" value="1"/>
</dbReference>
<dbReference type="GO" id="GO:0071006">
    <property type="term" value="C:U2-type catalytic step 1 spliceosome"/>
    <property type="evidence" value="ECO:0007669"/>
    <property type="project" value="TreeGrafter"/>
</dbReference>
<dbReference type="PANTHER" id="PTHR14089">
    <property type="entry name" value="PRE-MRNA-SPLICING FACTOR RBM22"/>
    <property type="match status" value="1"/>
</dbReference>
<reference evidence="9" key="1">
    <citation type="submission" date="2018-07" db="EMBL/GenBank/DDBJ databases">
        <authorList>
            <person name="Quirk P.G."/>
            <person name="Krulwich T.A."/>
        </authorList>
    </citation>
    <scope>NUCLEOTIDE SEQUENCE</scope>
    <source>
        <strain evidence="9">Anand</strain>
    </source>
</reference>
<dbReference type="GO" id="GO:0036002">
    <property type="term" value="F:pre-mRNA binding"/>
    <property type="evidence" value="ECO:0007669"/>
    <property type="project" value="TreeGrafter"/>
</dbReference>
<evidence type="ECO:0000256" key="2">
    <source>
        <dbReference type="ARBA" id="ARBA00022771"/>
    </source>
</evidence>
<evidence type="ECO:0000256" key="3">
    <source>
        <dbReference type="ARBA" id="ARBA00022833"/>
    </source>
</evidence>
<protein>
    <submittedName>
        <fullName evidence="9">Zinc finger C-x8-C-x5-C-x3-H type (And similar), putative</fullName>
    </submittedName>
</protein>
<evidence type="ECO:0000256" key="6">
    <source>
        <dbReference type="SAM" id="MobiDB-lite"/>
    </source>
</evidence>
<accession>A0A3B0MNM6</accession>
<dbReference type="Pfam" id="PF18345">
    <property type="entry name" value="zf_CCCH_4"/>
    <property type="match status" value="1"/>
</dbReference>
<dbReference type="Gene3D" id="4.10.1000.10">
    <property type="entry name" value="Zinc finger, CCCH-type"/>
    <property type="match status" value="1"/>
</dbReference>
<organism evidence="9">
    <name type="scientific">Theileria annulata</name>
    <dbReference type="NCBI Taxonomy" id="5874"/>
    <lineage>
        <taxon>Eukaryota</taxon>
        <taxon>Sar</taxon>
        <taxon>Alveolata</taxon>
        <taxon>Apicomplexa</taxon>
        <taxon>Aconoidasida</taxon>
        <taxon>Piroplasmida</taxon>
        <taxon>Theileriidae</taxon>
        <taxon>Theileria</taxon>
    </lineage>
</organism>
<keyword evidence="4" id="KW-0694">RNA-binding</keyword>
<dbReference type="InterPro" id="IPR000571">
    <property type="entry name" value="Znf_CCCH"/>
</dbReference>
<feature type="zinc finger region" description="C3H1-type" evidence="5">
    <location>
        <begin position="146"/>
        <end position="173"/>
    </location>
</feature>
<dbReference type="GO" id="GO:0008270">
    <property type="term" value="F:zinc ion binding"/>
    <property type="evidence" value="ECO:0007669"/>
    <property type="project" value="UniProtKB-KW"/>
</dbReference>
<evidence type="ECO:0000256" key="1">
    <source>
        <dbReference type="ARBA" id="ARBA00022723"/>
    </source>
</evidence>
<evidence type="ECO:0000256" key="4">
    <source>
        <dbReference type="ARBA" id="ARBA00022884"/>
    </source>
</evidence>
<dbReference type="PROSITE" id="PS50103">
    <property type="entry name" value="ZF_C3H1"/>
    <property type="match status" value="1"/>
</dbReference>
<evidence type="ECO:0000259" key="7">
    <source>
        <dbReference type="PROSITE" id="PS50103"/>
    </source>
</evidence>
<dbReference type="AlphaFoldDB" id="A0A3B0MNM6"/>
<dbReference type="EMBL" id="UIVS01000002">
    <property type="protein sequence ID" value="SVP91092.1"/>
    <property type="molecule type" value="Genomic_DNA"/>
</dbReference>
<sequence>MESARDITILKDEKSEFPILCETCLGPNPLIRMMKQNMGKECKVCERPFTIFRWKPGPKSRYKQTIICQICAKIKNLCQTCLFDLQYGLPIQVRDKFMNNPIELPDSNKNLIYKLNNIQTNNEPQIDPQNEEILKKISRVAPYYRRNKPRLCTFWIRGICNRGEECPYSHEQDSFDPSLSKQNILGRYKGKNDPLALKIFKQLQDDENERDEKGNERDEREGSEMEYPSMNPTEAIKRLN</sequence>
<evidence type="ECO:0000313" key="8">
    <source>
        <dbReference type="EMBL" id="SVP90577.1"/>
    </source>
</evidence>
<feature type="domain" description="C3H1-type" evidence="7">
    <location>
        <begin position="146"/>
        <end position="173"/>
    </location>
</feature>
<proteinExistence type="predicted"/>
<dbReference type="GO" id="GO:0017070">
    <property type="term" value="F:U6 snRNA binding"/>
    <property type="evidence" value="ECO:0007669"/>
    <property type="project" value="TreeGrafter"/>
</dbReference>
<feature type="region of interest" description="Disordered" evidence="6">
    <location>
        <begin position="201"/>
        <end position="240"/>
    </location>
</feature>
<dbReference type="GO" id="GO:0071007">
    <property type="term" value="C:U2-type catalytic step 2 spliceosome"/>
    <property type="evidence" value="ECO:0007669"/>
    <property type="project" value="TreeGrafter"/>
</dbReference>
<keyword evidence="2 5" id="KW-0863">Zinc-finger</keyword>
<dbReference type="SUPFAM" id="SSF90229">
    <property type="entry name" value="CCCH zinc finger"/>
    <property type="match status" value="1"/>
</dbReference>
<keyword evidence="1 5" id="KW-0479">Metal-binding</keyword>
<dbReference type="EMBL" id="UIVT01000002">
    <property type="protein sequence ID" value="SVP90577.1"/>
    <property type="molecule type" value="Genomic_DNA"/>
</dbReference>
<dbReference type="InterPro" id="IPR036855">
    <property type="entry name" value="Znf_CCCH_sf"/>
</dbReference>
<evidence type="ECO:0000256" key="5">
    <source>
        <dbReference type="PROSITE-ProRule" id="PRU00723"/>
    </source>
</evidence>
<keyword evidence="3 5" id="KW-0862">Zinc</keyword>
<gene>
    <name evidence="8" type="ORF">TAT_000128600</name>
    <name evidence="9" type="ORF">TAV_000128700</name>
</gene>